<proteinExistence type="predicted"/>
<gene>
    <name evidence="2" type="ORF">SLS62_009601</name>
</gene>
<evidence type="ECO:0000256" key="1">
    <source>
        <dbReference type="SAM" id="MobiDB-lite"/>
    </source>
</evidence>
<reference evidence="2 3" key="1">
    <citation type="submission" date="2024-02" db="EMBL/GenBank/DDBJ databases">
        <title>De novo assembly and annotation of 12 fungi associated with fruit tree decline syndrome in Ontario, Canada.</title>
        <authorList>
            <person name="Sulman M."/>
            <person name="Ellouze W."/>
            <person name="Ilyukhin E."/>
        </authorList>
    </citation>
    <scope>NUCLEOTIDE SEQUENCE [LARGE SCALE GENOMIC DNA]</scope>
    <source>
        <strain evidence="2 3">M11/M66-122</strain>
    </source>
</reference>
<sequence>MGSVATVGTLEDIHINLLTNGREYRLFGATSYTGAGQVVTKPSTTASKQAIAGITPRYNSARISMLQNPMSQKSTHQQPTPQKWVPQNSTPQKWIPQMSMSQKPTPQTSTTQKLTPNNAMRAVQTPARGAIKTQPGNRGLTSATPKAGAPKIQGADDWEIIFPKSINIITYIEPYKRPLEKLLGMHLVIKYERVPRLFIGNSLWQPEEAPDLLVRLANCERRVKAWEDLMEYTKECCVAKKCRDIMTFIVARKTRQVRANLQSVKELVGQTSKSGIAKVKTGVPPTPTGTYREYDARARAAAPQAGNPYDMTWGYQG</sequence>
<feature type="compositionally biased region" description="Polar residues" evidence="1">
    <location>
        <begin position="134"/>
        <end position="144"/>
    </location>
</feature>
<dbReference type="Proteomes" id="UP001320420">
    <property type="component" value="Unassembled WGS sequence"/>
</dbReference>
<organism evidence="2 3">
    <name type="scientific">Diatrype stigma</name>
    <dbReference type="NCBI Taxonomy" id="117547"/>
    <lineage>
        <taxon>Eukaryota</taxon>
        <taxon>Fungi</taxon>
        <taxon>Dikarya</taxon>
        <taxon>Ascomycota</taxon>
        <taxon>Pezizomycotina</taxon>
        <taxon>Sordariomycetes</taxon>
        <taxon>Xylariomycetidae</taxon>
        <taxon>Xylariales</taxon>
        <taxon>Diatrypaceae</taxon>
        <taxon>Diatrype</taxon>
    </lineage>
</organism>
<evidence type="ECO:0000313" key="2">
    <source>
        <dbReference type="EMBL" id="KAK7745720.1"/>
    </source>
</evidence>
<name>A0AAN9UFW6_9PEZI</name>
<feature type="region of interest" description="Disordered" evidence="1">
    <location>
        <begin position="130"/>
        <end position="150"/>
    </location>
</feature>
<accession>A0AAN9UFW6</accession>
<comment type="caution">
    <text evidence="2">The sequence shown here is derived from an EMBL/GenBank/DDBJ whole genome shotgun (WGS) entry which is preliminary data.</text>
</comment>
<dbReference type="AlphaFoldDB" id="A0AAN9UFW6"/>
<protein>
    <submittedName>
        <fullName evidence="2">Uncharacterized protein</fullName>
    </submittedName>
</protein>
<dbReference type="EMBL" id="JAKJXP020000104">
    <property type="protein sequence ID" value="KAK7745720.1"/>
    <property type="molecule type" value="Genomic_DNA"/>
</dbReference>
<evidence type="ECO:0000313" key="3">
    <source>
        <dbReference type="Proteomes" id="UP001320420"/>
    </source>
</evidence>
<keyword evidence="3" id="KW-1185">Reference proteome</keyword>